<accession>A0A126JI04</accession>
<proteinExistence type="predicted"/>
<sequence length="120" mass="14388">MIVKVTIHNNNDDTFLIANSKSKELLLKGNKLYVHTKHGAFIDGTELIEEFNTSEQCEMVYKKIKKFINRKREIKETINLTIKDIKMSNTEDEREIFKSFLWNRERELLKYDDLYIKDIK</sequence>
<geneLocation type="plasmid" evidence="1">
    <name>p12/29</name>
</geneLocation>
<dbReference type="RefSeq" id="WP_017826642.1">
    <property type="nucleotide sequence ID" value="NZ_KT897275.1"/>
</dbReference>
<name>A0A126JI04_CLOBO</name>
<dbReference type="AlphaFoldDB" id="A0A126JI04"/>
<reference evidence="1" key="1">
    <citation type="journal article" date="2016" name="Genome Biol. Evol.">
        <title>Evolution of chromosomal Clostridium botulinum type E neurotoxin gene clusters: evidence provided by their rare plasmid borne counterparts.</title>
        <authorList>
            <person name="Carter A.T."/>
            <person name="Austin J.W."/>
            <person name="Weedmark K.A."/>
            <person name="Peck M.W."/>
        </authorList>
    </citation>
    <scope>NUCLEOTIDE SEQUENCE</scope>
    <source>
        <strain evidence="1">IFR 12/29</strain>
        <plasmid evidence="1">p12/29</plasmid>
    </source>
</reference>
<dbReference type="EMBL" id="KT897275">
    <property type="protein sequence ID" value="ALT05316.1"/>
    <property type="molecule type" value="Genomic_DNA"/>
</dbReference>
<keyword evidence="1" id="KW-0614">Plasmid</keyword>
<organism evidence="1">
    <name type="scientific">Clostridium botulinum</name>
    <dbReference type="NCBI Taxonomy" id="1491"/>
    <lineage>
        <taxon>Bacteria</taxon>
        <taxon>Bacillati</taxon>
        <taxon>Bacillota</taxon>
        <taxon>Clostridia</taxon>
        <taxon>Eubacteriales</taxon>
        <taxon>Clostridiaceae</taxon>
        <taxon>Clostridium</taxon>
    </lineage>
</organism>
<evidence type="ECO:0000313" key="1">
    <source>
        <dbReference type="EMBL" id="ALT05316.1"/>
    </source>
</evidence>
<protein>
    <submittedName>
        <fullName evidence="1">Uncharacterized protein</fullName>
    </submittedName>
</protein>